<feature type="non-terminal residue" evidence="2">
    <location>
        <position position="1"/>
    </location>
</feature>
<evidence type="ECO:0000313" key="3">
    <source>
        <dbReference type="Proteomes" id="UP000257109"/>
    </source>
</evidence>
<proteinExistence type="predicted"/>
<dbReference type="Pfam" id="PF22936">
    <property type="entry name" value="Pol_BBD"/>
    <property type="match status" value="1"/>
</dbReference>
<dbReference type="OrthoDB" id="1749787at2759"/>
<keyword evidence="3" id="KW-1185">Reference proteome</keyword>
<feature type="domain" description="Retrovirus-related Pol polyprotein from transposon TNT 1-94-like beta-barrel" evidence="1">
    <location>
        <begin position="99"/>
        <end position="171"/>
    </location>
</feature>
<organism evidence="2 3">
    <name type="scientific">Mucuna pruriens</name>
    <name type="common">Velvet bean</name>
    <name type="synonym">Dolichos pruriens</name>
    <dbReference type="NCBI Taxonomy" id="157652"/>
    <lineage>
        <taxon>Eukaryota</taxon>
        <taxon>Viridiplantae</taxon>
        <taxon>Streptophyta</taxon>
        <taxon>Embryophyta</taxon>
        <taxon>Tracheophyta</taxon>
        <taxon>Spermatophyta</taxon>
        <taxon>Magnoliopsida</taxon>
        <taxon>eudicotyledons</taxon>
        <taxon>Gunneridae</taxon>
        <taxon>Pentapetalae</taxon>
        <taxon>rosids</taxon>
        <taxon>fabids</taxon>
        <taxon>Fabales</taxon>
        <taxon>Fabaceae</taxon>
        <taxon>Papilionoideae</taxon>
        <taxon>50 kb inversion clade</taxon>
        <taxon>NPAAA clade</taxon>
        <taxon>indigoferoid/millettioid clade</taxon>
        <taxon>Phaseoleae</taxon>
        <taxon>Mucuna</taxon>
    </lineage>
</organism>
<evidence type="ECO:0000259" key="1">
    <source>
        <dbReference type="Pfam" id="PF22936"/>
    </source>
</evidence>
<reference evidence="2" key="1">
    <citation type="submission" date="2018-05" db="EMBL/GenBank/DDBJ databases">
        <title>Draft genome of Mucuna pruriens seed.</title>
        <authorList>
            <person name="Nnadi N.E."/>
            <person name="Vos R."/>
            <person name="Hasami M.H."/>
            <person name="Devisetty U.K."/>
            <person name="Aguiy J.C."/>
        </authorList>
    </citation>
    <scope>NUCLEOTIDE SEQUENCE [LARGE SCALE GENOMIC DNA]</scope>
    <source>
        <strain evidence="2">JCA_2017</strain>
    </source>
</reference>
<dbReference type="PANTHER" id="PTHR47592:SF27">
    <property type="entry name" value="OS08G0421700 PROTEIN"/>
    <property type="match status" value="1"/>
</dbReference>
<dbReference type="PANTHER" id="PTHR47592">
    <property type="entry name" value="PBF68 PROTEIN"/>
    <property type="match status" value="1"/>
</dbReference>
<gene>
    <name evidence="2" type="ORF">CR513_30113</name>
</gene>
<name>A0A371GCM0_MUCPR</name>
<sequence length="228" mass="25678">VWGNRRSSKPQNNLFCNIWRQQISFKLELEDKALIKEEALVLGTQRKPVGSSIVNHQIGRRNQEKDEQFRHLILKITSIKISLCYPHSQRRILNSKAPWIIDSGATDHVTDCPNLFSSCSPCADNKMVKIADDSFSAISGVGSVPILNSLTLHNVLYVPNVSCNLLSIRKTIGSGKEVDGLYFFEDGSIRSPFFLDLFKNKNPFLLSSDTGQLVKHHCSTYSPQPYKN</sequence>
<dbReference type="AlphaFoldDB" id="A0A371GCM0"/>
<comment type="caution">
    <text evidence="2">The sequence shown here is derived from an EMBL/GenBank/DDBJ whole genome shotgun (WGS) entry which is preliminary data.</text>
</comment>
<protein>
    <recommendedName>
        <fullName evidence="1">Retrovirus-related Pol polyprotein from transposon TNT 1-94-like beta-barrel domain-containing protein</fullName>
    </recommendedName>
</protein>
<evidence type="ECO:0000313" key="2">
    <source>
        <dbReference type="EMBL" id="RDX88312.1"/>
    </source>
</evidence>
<dbReference type="Proteomes" id="UP000257109">
    <property type="component" value="Unassembled WGS sequence"/>
</dbReference>
<dbReference type="EMBL" id="QJKJ01005979">
    <property type="protein sequence ID" value="RDX88312.1"/>
    <property type="molecule type" value="Genomic_DNA"/>
</dbReference>
<dbReference type="InterPro" id="IPR054722">
    <property type="entry name" value="PolX-like_BBD"/>
</dbReference>
<accession>A0A371GCM0</accession>